<organism evidence="1 2">
    <name type="scientific">Sutterella parvirubra YIT 11816</name>
    <dbReference type="NCBI Taxonomy" id="762967"/>
    <lineage>
        <taxon>Bacteria</taxon>
        <taxon>Pseudomonadati</taxon>
        <taxon>Pseudomonadota</taxon>
        <taxon>Betaproteobacteria</taxon>
        <taxon>Burkholderiales</taxon>
        <taxon>Sutterellaceae</taxon>
        <taxon>Sutterella</taxon>
    </lineage>
</organism>
<accession>H3KE64</accession>
<dbReference type="InterPro" id="IPR024747">
    <property type="entry name" value="Pyridox_Oxase-rel"/>
</dbReference>
<evidence type="ECO:0000313" key="1">
    <source>
        <dbReference type="EMBL" id="EHY31591.1"/>
    </source>
</evidence>
<dbReference type="PATRIC" id="fig|762967.3.peg.818"/>
<dbReference type="Pfam" id="PF12900">
    <property type="entry name" value="Pyridox_ox_2"/>
    <property type="match status" value="1"/>
</dbReference>
<gene>
    <name evidence="1" type="ORF">HMPREF9440_01028</name>
</gene>
<dbReference type="Proteomes" id="UP000004956">
    <property type="component" value="Unassembled WGS sequence"/>
</dbReference>
<reference evidence="1 2" key="1">
    <citation type="submission" date="2011-11" db="EMBL/GenBank/DDBJ databases">
        <authorList>
            <person name="Weinstock G."/>
            <person name="Sodergren E."/>
            <person name="Clifton S."/>
            <person name="Fulton L."/>
            <person name="Fulton B."/>
            <person name="Courtney L."/>
            <person name="Fronick C."/>
            <person name="Harrison M."/>
            <person name="Strong C."/>
            <person name="Farmer C."/>
            <person name="Delahaunty K."/>
            <person name="Markovic C."/>
            <person name="Hall O."/>
            <person name="Minx P."/>
            <person name="Tomlinson C."/>
            <person name="Mitreva M."/>
            <person name="Hou S."/>
            <person name="Chen J."/>
            <person name="Wollam A."/>
            <person name="Pepin K.H."/>
            <person name="Johnson M."/>
            <person name="Bhonagiri V."/>
            <person name="Zhang X."/>
            <person name="Suruliraj S."/>
            <person name="Warren W."/>
            <person name="Chinwalla A."/>
            <person name="Mardis E.R."/>
            <person name="Wilson R.K."/>
        </authorList>
    </citation>
    <scope>NUCLEOTIDE SEQUENCE [LARGE SCALE GENOMIC DNA]</scope>
    <source>
        <strain evidence="1 2">YIT 11816</strain>
    </source>
</reference>
<name>H3KE64_9BURK</name>
<dbReference type="EMBL" id="AFBQ01000139">
    <property type="protein sequence ID" value="EHY31591.1"/>
    <property type="molecule type" value="Genomic_DNA"/>
</dbReference>
<comment type="caution">
    <text evidence="1">The sequence shown here is derived from an EMBL/GenBank/DDBJ whole genome shotgun (WGS) entry which is preliminary data.</text>
</comment>
<proteinExistence type="predicted"/>
<dbReference type="SUPFAM" id="SSF50475">
    <property type="entry name" value="FMN-binding split barrel"/>
    <property type="match status" value="1"/>
</dbReference>
<dbReference type="InterPro" id="IPR012349">
    <property type="entry name" value="Split_barrel_FMN-bd"/>
</dbReference>
<dbReference type="PANTHER" id="PTHR34071">
    <property type="entry name" value="5-NITROIMIDAZOLE ANTIBIOTICS RESISTANCE PROTEIN, NIMA-FAMILY-RELATED PROTEIN-RELATED"/>
    <property type="match status" value="1"/>
</dbReference>
<dbReference type="AlphaFoldDB" id="H3KE64"/>
<keyword evidence="2" id="KW-1185">Reference proteome</keyword>
<dbReference type="HOGENOM" id="CLU_067890_2_1_4"/>
<evidence type="ECO:0000313" key="2">
    <source>
        <dbReference type="Proteomes" id="UP000004956"/>
    </source>
</evidence>
<dbReference type="Gene3D" id="2.30.110.10">
    <property type="entry name" value="Electron Transport, Fmn-binding Protein, Chain A"/>
    <property type="match status" value="1"/>
</dbReference>
<protein>
    <submittedName>
        <fullName evidence="1">Pyridoxamine 5'-phosphate oxidase family protein</fullName>
    </submittedName>
</protein>
<sequence>MGFTETLDPAMLEDLPHDHRRPMRRADREMTPKEALELLRRTPNAVMATADGEGRPYGVPVTVAFVEGVFYVHGTSAGGRRSSNLTENPFASLTFVVEGGWDAEPYSLFYASVIVDGRARMVTDPEEKTAALFALADVCGRERPHEHKRAYIESMADAVEVWAIEPERISGKRRAPKA</sequence>
<dbReference type="PANTHER" id="PTHR34071:SF2">
    <property type="entry name" value="FLAVIN-NUCLEOTIDE-BINDING PROTEIN"/>
    <property type="match status" value="1"/>
</dbReference>